<evidence type="ECO:0000256" key="7">
    <source>
        <dbReference type="ARBA" id="ARBA00022842"/>
    </source>
</evidence>
<evidence type="ECO:0000256" key="4">
    <source>
        <dbReference type="ARBA" id="ARBA00022679"/>
    </source>
</evidence>
<dbReference type="Gene3D" id="3.10.520.10">
    <property type="entry name" value="ApbE-like domains"/>
    <property type="match status" value="1"/>
</dbReference>
<comment type="cofactor">
    <cofactor evidence="11">
        <name>Mg(2+)</name>
        <dbReference type="ChEBI" id="CHEBI:18420"/>
    </cofactor>
    <cofactor evidence="11">
        <name>Mn(2+)</name>
        <dbReference type="ChEBI" id="CHEBI:29035"/>
    </cofactor>
    <text evidence="11">Magnesium. Can also use manganese.</text>
</comment>
<keyword evidence="4 10" id="KW-0808">Transferase</keyword>
<dbReference type="GO" id="GO:0046872">
    <property type="term" value="F:metal ion binding"/>
    <property type="evidence" value="ECO:0007669"/>
    <property type="project" value="UniProtKB-UniRule"/>
</dbReference>
<dbReference type="EMBL" id="AMGO01000013">
    <property type="protein sequence ID" value="EKE44832.1"/>
    <property type="molecule type" value="Genomic_DNA"/>
</dbReference>
<keyword evidence="7 10" id="KW-0460">Magnesium</keyword>
<evidence type="ECO:0000256" key="6">
    <source>
        <dbReference type="ARBA" id="ARBA00022827"/>
    </source>
</evidence>
<dbReference type="OrthoDB" id="9778595at2"/>
<dbReference type="InterPro" id="IPR006311">
    <property type="entry name" value="TAT_signal"/>
</dbReference>
<dbReference type="Proteomes" id="UP000006765">
    <property type="component" value="Unassembled WGS sequence"/>
</dbReference>
<reference evidence="13 14" key="1">
    <citation type="journal article" date="2012" name="J. Bacteriol.">
        <title>Draft Genome Sequence of Oceaniovalibus guishaninsula JLT2003T.</title>
        <authorList>
            <person name="Tang K."/>
            <person name="Liu K."/>
            <person name="Jiao N."/>
        </authorList>
    </citation>
    <scope>NUCLEOTIDE SEQUENCE [LARGE SCALE GENOMIC DNA]</scope>
    <source>
        <strain evidence="13 14">JLT2003</strain>
    </source>
</reference>
<dbReference type="RefSeq" id="WP_007426217.1">
    <property type="nucleotide sequence ID" value="NZ_AMGO01000013.1"/>
</dbReference>
<dbReference type="Pfam" id="PF02424">
    <property type="entry name" value="ApbE"/>
    <property type="match status" value="1"/>
</dbReference>
<comment type="caution">
    <text evidence="13">The sequence shown here is derived from an EMBL/GenBank/DDBJ whole genome shotgun (WGS) entry which is preliminary data.</text>
</comment>
<feature type="chain" id="PRO_5039907141" description="FAD:protein FMN transferase" evidence="12">
    <location>
        <begin position="24"/>
        <end position="301"/>
    </location>
</feature>
<evidence type="ECO:0000256" key="3">
    <source>
        <dbReference type="ARBA" id="ARBA00022630"/>
    </source>
</evidence>
<accession>K2HE69</accession>
<comment type="similarity">
    <text evidence="10">Belongs to the ApbE family.</text>
</comment>
<evidence type="ECO:0000313" key="13">
    <source>
        <dbReference type="EMBL" id="EKE44832.1"/>
    </source>
</evidence>
<dbReference type="SUPFAM" id="SSF143631">
    <property type="entry name" value="ApbE-like"/>
    <property type="match status" value="1"/>
</dbReference>
<evidence type="ECO:0000256" key="10">
    <source>
        <dbReference type="PIRNR" id="PIRNR006268"/>
    </source>
</evidence>
<dbReference type="InterPro" id="IPR024932">
    <property type="entry name" value="ApbE"/>
</dbReference>
<keyword evidence="6 10" id="KW-0274">FAD</keyword>
<keyword evidence="3 10" id="KW-0285">Flavoprotein</keyword>
<proteinExistence type="inferred from homology"/>
<dbReference type="InterPro" id="IPR003374">
    <property type="entry name" value="ApbE-like_sf"/>
</dbReference>
<dbReference type="PATRIC" id="fig|1231392.3.peg.1070"/>
<evidence type="ECO:0000256" key="12">
    <source>
        <dbReference type="SAM" id="SignalP"/>
    </source>
</evidence>
<keyword evidence="5 10" id="KW-0479">Metal-binding</keyword>
<evidence type="ECO:0000256" key="11">
    <source>
        <dbReference type="PIRSR" id="PIRSR006268-2"/>
    </source>
</evidence>
<sequence>MPSRRRFLIVTAAALALPAAARASSVHIWQGVALGARATIRLDHPDAAAITHRAGAEISRLEDVFSLFRPQSALCLLNRSGSLSAPPFELLECLSLAAAVHLASGGRFDPTVQPLWSAWADRAGQGAPDTASVRSLRRRGGWDDVVFGPDAVTMRPGMALTLNGIAQGYIADRIAAMLKAEGLTDVLVDTGEMTALGGHPDGGAWPVGFGNGDRTTLRDGALATSAPLGTTFDADGAASHILDPRTGHPAASPWREITVAAPSAALADAASTAACLTATREEAEELVSCLSKVSLLRAIPA</sequence>
<dbReference type="PANTHER" id="PTHR30040">
    <property type="entry name" value="THIAMINE BIOSYNTHESIS LIPOPROTEIN APBE"/>
    <property type="match status" value="1"/>
</dbReference>
<comment type="catalytic activity">
    <reaction evidence="9 10">
        <text>L-threonyl-[protein] + FAD = FMN-L-threonyl-[protein] + AMP + H(+)</text>
        <dbReference type="Rhea" id="RHEA:36847"/>
        <dbReference type="Rhea" id="RHEA-COMP:11060"/>
        <dbReference type="Rhea" id="RHEA-COMP:11061"/>
        <dbReference type="ChEBI" id="CHEBI:15378"/>
        <dbReference type="ChEBI" id="CHEBI:30013"/>
        <dbReference type="ChEBI" id="CHEBI:57692"/>
        <dbReference type="ChEBI" id="CHEBI:74257"/>
        <dbReference type="ChEBI" id="CHEBI:456215"/>
        <dbReference type="EC" id="2.7.1.180"/>
    </reaction>
</comment>
<feature type="binding site" evidence="11">
    <location>
        <position position="164"/>
    </location>
    <ligand>
        <name>Mg(2+)</name>
        <dbReference type="ChEBI" id="CHEBI:18420"/>
    </ligand>
</feature>
<feature type="signal peptide" evidence="12">
    <location>
        <begin position="1"/>
        <end position="23"/>
    </location>
</feature>
<dbReference type="eggNOG" id="COG1477">
    <property type="taxonomic scope" value="Bacteria"/>
</dbReference>
<organism evidence="13 14">
    <name type="scientific">Oceaniovalibus guishaninsula JLT2003</name>
    <dbReference type="NCBI Taxonomy" id="1231392"/>
    <lineage>
        <taxon>Bacteria</taxon>
        <taxon>Pseudomonadati</taxon>
        <taxon>Pseudomonadota</taxon>
        <taxon>Alphaproteobacteria</taxon>
        <taxon>Rhodobacterales</taxon>
        <taxon>Roseobacteraceae</taxon>
        <taxon>Oceaniovalibus</taxon>
    </lineage>
</organism>
<protein>
    <recommendedName>
        <fullName evidence="2 10">FAD:protein FMN transferase</fullName>
        <ecNumber evidence="1 10">2.7.1.180</ecNumber>
    </recommendedName>
    <alternativeName>
        <fullName evidence="8 10">Flavin transferase</fullName>
    </alternativeName>
</protein>
<keyword evidence="12" id="KW-0732">Signal</keyword>
<dbReference type="AlphaFoldDB" id="K2HE69"/>
<feature type="binding site" evidence="11">
    <location>
        <position position="272"/>
    </location>
    <ligand>
        <name>Mg(2+)</name>
        <dbReference type="ChEBI" id="CHEBI:18420"/>
    </ligand>
</feature>
<evidence type="ECO:0000256" key="9">
    <source>
        <dbReference type="ARBA" id="ARBA00048540"/>
    </source>
</evidence>
<dbReference type="EC" id="2.7.1.180" evidence="1 10"/>
<evidence type="ECO:0000256" key="5">
    <source>
        <dbReference type="ARBA" id="ARBA00022723"/>
    </source>
</evidence>
<evidence type="ECO:0000256" key="1">
    <source>
        <dbReference type="ARBA" id="ARBA00011955"/>
    </source>
</evidence>
<dbReference type="GO" id="GO:0016740">
    <property type="term" value="F:transferase activity"/>
    <property type="evidence" value="ECO:0007669"/>
    <property type="project" value="UniProtKB-UniRule"/>
</dbReference>
<dbReference type="PIRSF" id="PIRSF006268">
    <property type="entry name" value="ApbE"/>
    <property type="match status" value="1"/>
</dbReference>
<keyword evidence="14" id="KW-1185">Reference proteome</keyword>
<evidence type="ECO:0000256" key="2">
    <source>
        <dbReference type="ARBA" id="ARBA00016337"/>
    </source>
</evidence>
<name>K2HE69_9RHOB</name>
<evidence type="ECO:0000256" key="8">
    <source>
        <dbReference type="ARBA" id="ARBA00031306"/>
    </source>
</evidence>
<dbReference type="PROSITE" id="PS51318">
    <property type="entry name" value="TAT"/>
    <property type="match status" value="1"/>
</dbReference>
<gene>
    <name evidence="13" type="ORF">OCGS_1065</name>
</gene>
<dbReference type="PANTHER" id="PTHR30040:SF2">
    <property type="entry name" value="FAD:PROTEIN FMN TRANSFERASE"/>
    <property type="match status" value="1"/>
</dbReference>
<feature type="binding site" evidence="11">
    <location>
        <position position="268"/>
    </location>
    <ligand>
        <name>Mg(2+)</name>
        <dbReference type="ChEBI" id="CHEBI:18420"/>
    </ligand>
</feature>
<evidence type="ECO:0000313" key="14">
    <source>
        <dbReference type="Proteomes" id="UP000006765"/>
    </source>
</evidence>
<dbReference type="STRING" id="1231392.OCGS_1065"/>